<feature type="compositionally biased region" description="Acidic residues" evidence="12">
    <location>
        <begin position="764"/>
        <end position="773"/>
    </location>
</feature>
<evidence type="ECO:0000256" key="8">
    <source>
        <dbReference type="ARBA" id="ARBA00023163"/>
    </source>
</evidence>
<feature type="domain" description="C2H2-type" evidence="13">
    <location>
        <begin position="625"/>
        <end position="654"/>
    </location>
</feature>
<evidence type="ECO:0000259" key="13">
    <source>
        <dbReference type="PROSITE" id="PS50157"/>
    </source>
</evidence>
<protein>
    <recommendedName>
        <fullName evidence="13">C2H2-type domain-containing protein</fullName>
    </recommendedName>
</protein>
<evidence type="ECO:0000256" key="7">
    <source>
        <dbReference type="ARBA" id="ARBA00023125"/>
    </source>
</evidence>
<keyword evidence="5" id="KW-0862">Zinc</keyword>
<dbReference type="Gene3D" id="3.30.160.60">
    <property type="entry name" value="Classic Zinc Finger"/>
    <property type="match status" value="3"/>
</dbReference>
<feature type="domain" description="C2H2-type" evidence="13">
    <location>
        <begin position="685"/>
        <end position="712"/>
    </location>
</feature>
<dbReference type="SMART" id="SM00355">
    <property type="entry name" value="ZnF_C2H2"/>
    <property type="match status" value="3"/>
</dbReference>
<feature type="region of interest" description="Disordered" evidence="12">
    <location>
        <begin position="720"/>
        <end position="746"/>
    </location>
</feature>
<accession>A0A0B6ZTP7</accession>
<evidence type="ECO:0000313" key="14">
    <source>
        <dbReference type="EMBL" id="CEK71130.1"/>
    </source>
</evidence>
<keyword evidence="4 11" id="KW-0863">Zinc-finger</keyword>
<feature type="region of interest" description="Disordered" evidence="12">
    <location>
        <begin position="761"/>
        <end position="780"/>
    </location>
</feature>
<feature type="domain" description="C2H2-type" evidence="13">
    <location>
        <begin position="655"/>
        <end position="684"/>
    </location>
</feature>
<evidence type="ECO:0000256" key="3">
    <source>
        <dbReference type="ARBA" id="ARBA00022737"/>
    </source>
</evidence>
<sequence>MAATSSNKGVSGYIAAVSSSQDGQPSPLAMLAATCSKIGSPAQCEEQEGDTPVRMVGDGHGGNCGSTSDAFSDWVQLPNGTIIDSTGKPVAVNNGNVIQQGTMSNGMGHLFTQGQQIVATQGPNGQLTYTVMPTYQTVNIDGQEGFIIPTSGVGGQVQMTTSAMHTPQTLITQNGQIIRPQSIPSSAPSTANLFQNIVGLGGLGNLVNVGGNIISLGVMQNAPRQNGNVMQAVQIPGFQTIQQTPNWIQVPVSINGQTMLQTIQIPAQNIPIQTQISQLGGGGIVGNPQSLQTFLATQMPQQSLSDITIDESQGNKSEMKVNIGQMSNCNTSQSPKLSTLTLANNGNGVHTYNVINTPHGQQIILSQPTNHNQVPQLLPTLSVPSYPHTIATNSGSASCTTTSSSSQNAAAFHNALAQQQLLQSLANAQNMGGAQVTNQAQINWLQHALNMQTSRPPGVQAVQLQAVQGLQNMQTFPTLQGLQHLQGIQTLTHQGQVINNTSVPNLGAIAIGTAGGLVNTIPVSTQHGSVQTANPVLGGQQGVIAAAHIQQDPYDPTKWQIVSNNTSTTPPVSSSTPVPAGSPVAANSSCSDSVSSGRRVRRVACTCPNCTSTEKHTGENKKKQHICHIHGCGKVYGKTSHLRAHLRWHSGDRPFVCSWLFCGKRFTRSDELQRHKRTHTGEKKFQCPECNKRFMRSDHLTKHIRTHYAKRMLLGDVVSSTQGVDMKPNVGDEEEDEEEMEDDDDDVACVIDEDTKVYHISVEKEEESDDESERLEGLVA</sequence>
<dbReference type="GO" id="GO:0005634">
    <property type="term" value="C:nucleus"/>
    <property type="evidence" value="ECO:0007669"/>
    <property type="project" value="UniProtKB-SubCell"/>
</dbReference>
<dbReference type="PANTHER" id="PTHR23235">
    <property type="entry name" value="KRUEPPEL-LIKE TRANSCRIPTION FACTOR"/>
    <property type="match status" value="1"/>
</dbReference>
<evidence type="ECO:0000256" key="2">
    <source>
        <dbReference type="ARBA" id="ARBA00022723"/>
    </source>
</evidence>
<dbReference type="GO" id="GO:0000981">
    <property type="term" value="F:DNA-binding transcription factor activity, RNA polymerase II-specific"/>
    <property type="evidence" value="ECO:0007669"/>
    <property type="project" value="TreeGrafter"/>
</dbReference>
<dbReference type="SUPFAM" id="SSF57667">
    <property type="entry name" value="beta-beta-alpha zinc fingers"/>
    <property type="match status" value="2"/>
</dbReference>
<evidence type="ECO:0000256" key="11">
    <source>
        <dbReference type="PROSITE-ProRule" id="PRU00042"/>
    </source>
</evidence>
<comment type="similarity">
    <text evidence="10">Belongs to the Sp1 C2H2-type zinc-finger protein family.</text>
</comment>
<dbReference type="PANTHER" id="PTHR23235:SF170">
    <property type="entry name" value="FI01014P-RELATED"/>
    <property type="match status" value="1"/>
</dbReference>
<keyword evidence="7" id="KW-0238">DNA-binding</keyword>
<dbReference type="Pfam" id="PF00096">
    <property type="entry name" value="zf-C2H2"/>
    <property type="match status" value="2"/>
</dbReference>
<keyword evidence="6" id="KW-0805">Transcription regulation</keyword>
<keyword evidence="8" id="KW-0804">Transcription</keyword>
<feature type="compositionally biased region" description="Acidic residues" evidence="12">
    <location>
        <begin position="731"/>
        <end position="746"/>
    </location>
</feature>
<comment type="subcellular location">
    <subcellularLocation>
        <location evidence="1">Nucleus</location>
    </subcellularLocation>
</comment>
<evidence type="ECO:0000256" key="9">
    <source>
        <dbReference type="ARBA" id="ARBA00023242"/>
    </source>
</evidence>
<dbReference type="PROSITE" id="PS50157">
    <property type="entry name" value="ZINC_FINGER_C2H2_2"/>
    <property type="match status" value="3"/>
</dbReference>
<dbReference type="GO" id="GO:0000978">
    <property type="term" value="F:RNA polymerase II cis-regulatory region sequence-specific DNA binding"/>
    <property type="evidence" value="ECO:0007669"/>
    <property type="project" value="TreeGrafter"/>
</dbReference>
<dbReference type="FunFam" id="3.30.160.60:FF:000014">
    <property type="entry name" value="Transcription factor Sp3"/>
    <property type="match status" value="1"/>
</dbReference>
<feature type="region of interest" description="Disordered" evidence="12">
    <location>
        <begin position="566"/>
        <end position="593"/>
    </location>
</feature>
<proteinExistence type="inferred from homology"/>
<evidence type="ECO:0000256" key="4">
    <source>
        <dbReference type="ARBA" id="ARBA00022771"/>
    </source>
</evidence>
<dbReference type="AlphaFoldDB" id="A0A0B6ZTP7"/>
<organism evidence="14">
    <name type="scientific">Arion vulgaris</name>
    <dbReference type="NCBI Taxonomy" id="1028688"/>
    <lineage>
        <taxon>Eukaryota</taxon>
        <taxon>Metazoa</taxon>
        <taxon>Spiralia</taxon>
        <taxon>Lophotrochozoa</taxon>
        <taxon>Mollusca</taxon>
        <taxon>Gastropoda</taxon>
        <taxon>Heterobranchia</taxon>
        <taxon>Euthyneura</taxon>
        <taxon>Panpulmonata</taxon>
        <taxon>Eupulmonata</taxon>
        <taxon>Stylommatophora</taxon>
        <taxon>Helicina</taxon>
        <taxon>Arionoidea</taxon>
        <taxon>Arionidae</taxon>
        <taxon>Arion</taxon>
    </lineage>
</organism>
<reference evidence="14" key="1">
    <citation type="submission" date="2014-12" db="EMBL/GenBank/DDBJ databases">
        <title>Insight into the proteome of Arion vulgaris.</title>
        <authorList>
            <person name="Aradska J."/>
            <person name="Bulat T."/>
            <person name="Smidak R."/>
            <person name="Sarate P."/>
            <person name="Gangsoo J."/>
            <person name="Sialana F."/>
            <person name="Bilban M."/>
            <person name="Lubec G."/>
        </authorList>
    </citation>
    <scope>NUCLEOTIDE SEQUENCE</scope>
    <source>
        <tissue evidence="14">Skin</tissue>
    </source>
</reference>
<evidence type="ECO:0000256" key="10">
    <source>
        <dbReference type="ARBA" id="ARBA00038409"/>
    </source>
</evidence>
<keyword evidence="2" id="KW-0479">Metal-binding</keyword>
<dbReference type="PROSITE" id="PS00028">
    <property type="entry name" value="ZINC_FINGER_C2H2_1"/>
    <property type="match status" value="3"/>
</dbReference>
<evidence type="ECO:0000256" key="6">
    <source>
        <dbReference type="ARBA" id="ARBA00023015"/>
    </source>
</evidence>
<dbReference type="GO" id="GO:0008270">
    <property type="term" value="F:zinc ion binding"/>
    <property type="evidence" value="ECO:0007669"/>
    <property type="project" value="UniProtKB-KW"/>
</dbReference>
<keyword evidence="3" id="KW-0677">Repeat</keyword>
<evidence type="ECO:0000256" key="12">
    <source>
        <dbReference type="SAM" id="MobiDB-lite"/>
    </source>
</evidence>
<dbReference type="InterPro" id="IPR036236">
    <property type="entry name" value="Znf_C2H2_sf"/>
</dbReference>
<dbReference type="FunFam" id="3.30.160.60:FF:000026">
    <property type="entry name" value="Transcription factor Sp3"/>
    <property type="match status" value="1"/>
</dbReference>
<dbReference type="EMBL" id="HACG01024265">
    <property type="protein sequence ID" value="CEK71130.1"/>
    <property type="molecule type" value="Transcribed_RNA"/>
</dbReference>
<name>A0A0B6ZTP7_9EUPU</name>
<evidence type="ECO:0000256" key="5">
    <source>
        <dbReference type="ARBA" id="ARBA00022833"/>
    </source>
</evidence>
<keyword evidence="9" id="KW-0539">Nucleus</keyword>
<evidence type="ECO:0000256" key="1">
    <source>
        <dbReference type="ARBA" id="ARBA00004123"/>
    </source>
</evidence>
<dbReference type="InterPro" id="IPR013087">
    <property type="entry name" value="Znf_C2H2_type"/>
</dbReference>
<gene>
    <name evidence="14" type="primary">ORF77043</name>
</gene>